<dbReference type="InterPro" id="IPR044538">
    <property type="entry name" value="Vta1-like"/>
</dbReference>
<dbReference type="Gene3D" id="1.20.5.420">
    <property type="entry name" value="Immunoglobulin FC, subunit C"/>
    <property type="match status" value="1"/>
</dbReference>
<dbReference type="STRING" id="703135.A0A2A9NK28"/>
<reference evidence="12 13" key="1">
    <citation type="submission" date="2014-02" db="EMBL/GenBank/DDBJ databases">
        <title>Transposable element dynamics among asymbiotic and ectomycorrhizal Amanita fungi.</title>
        <authorList>
            <consortium name="DOE Joint Genome Institute"/>
            <person name="Hess J."/>
            <person name="Skrede I."/>
            <person name="Wolfe B."/>
            <person name="LaButti K."/>
            <person name="Ohm R.A."/>
            <person name="Grigoriev I.V."/>
            <person name="Pringle A."/>
        </authorList>
    </citation>
    <scope>NUCLEOTIDE SEQUENCE [LARGE SCALE GENOMIC DNA]</scope>
    <source>
        <strain evidence="12 13">SKay4041</strain>
    </source>
</reference>
<evidence type="ECO:0000256" key="1">
    <source>
        <dbReference type="ARBA" id="ARBA00004481"/>
    </source>
</evidence>
<keyword evidence="6" id="KW-0967">Endosome</keyword>
<dbReference type="PANTHER" id="PTHR46009:SF1">
    <property type="entry name" value="VACUOLAR PROTEIN SORTING-ASSOCIATED PROTEIN VTA1 HOMOLOG"/>
    <property type="match status" value="1"/>
</dbReference>
<evidence type="ECO:0000256" key="5">
    <source>
        <dbReference type="ARBA" id="ARBA00022490"/>
    </source>
</evidence>
<feature type="domain" description="Vta1/callose synthase N-terminal" evidence="10">
    <location>
        <begin position="17"/>
        <end position="161"/>
    </location>
</feature>
<keyword evidence="13" id="KW-1185">Reference proteome</keyword>
<comment type="similarity">
    <text evidence="3">Belongs to the VTA1 family.</text>
</comment>
<dbReference type="PANTHER" id="PTHR46009">
    <property type="entry name" value="VACUOLAR PROTEIN SORTING-ASSOCIATED PROTEIN VTA1 HOMOLOG"/>
    <property type="match status" value="1"/>
</dbReference>
<dbReference type="GO" id="GO:0032511">
    <property type="term" value="P:late endosome to vacuole transport via multivesicular body sorting pathway"/>
    <property type="evidence" value="ECO:0007669"/>
    <property type="project" value="InterPro"/>
</dbReference>
<feature type="region of interest" description="Disordered" evidence="9">
    <location>
        <begin position="262"/>
        <end position="282"/>
    </location>
</feature>
<dbReference type="InterPro" id="IPR041212">
    <property type="entry name" value="Vta1_C"/>
</dbReference>
<name>A0A2A9NK28_9AGAR</name>
<evidence type="ECO:0000256" key="4">
    <source>
        <dbReference type="ARBA" id="ARBA00022448"/>
    </source>
</evidence>
<keyword evidence="8" id="KW-0472">Membrane</keyword>
<dbReference type="GO" id="GO:0015031">
    <property type="term" value="P:protein transport"/>
    <property type="evidence" value="ECO:0007669"/>
    <property type="project" value="UniProtKB-KW"/>
</dbReference>
<evidence type="ECO:0000256" key="2">
    <source>
        <dbReference type="ARBA" id="ARBA00004496"/>
    </source>
</evidence>
<comment type="subcellular location">
    <subcellularLocation>
        <location evidence="2">Cytoplasm</location>
    </subcellularLocation>
    <subcellularLocation>
        <location evidence="1">Endosome membrane</location>
        <topology evidence="1">Peripheral membrane protein</topology>
    </subcellularLocation>
</comment>
<evidence type="ECO:0000313" key="12">
    <source>
        <dbReference type="EMBL" id="PFH49684.1"/>
    </source>
</evidence>
<evidence type="ECO:0000256" key="6">
    <source>
        <dbReference type="ARBA" id="ARBA00022753"/>
    </source>
</evidence>
<evidence type="ECO:0000256" key="7">
    <source>
        <dbReference type="ARBA" id="ARBA00022927"/>
    </source>
</evidence>
<gene>
    <name evidence="12" type="ORF">AMATHDRAFT_147198</name>
</gene>
<evidence type="ECO:0000256" key="3">
    <source>
        <dbReference type="ARBA" id="ARBA00007895"/>
    </source>
</evidence>
<evidence type="ECO:0008006" key="14">
    <source>
        <dbReference type="Google" id="ProtNLM"/>
    </source>
</evidence>
<feature type="region of interest" description="Disordered" evidence="9">
    <location>
        <begin position="158"/>
        <end position="197"/>
    </location>
</feature>
<feature type="domain" description="Vta1 C-terminal" evidence="11">
    <location>
        <begin position="360"/>
        <end position="395"/>
    </location>
</feature>
<evidence type="ECO:0000313" key="13">
    <source>
        <dbReference type="Proteomes" id="UP000242287"/>
    </source>
</evidence>
<protein>
    <recommendedName>
        <fullName evidence="14">Vta1/callose synthase N-terminal domain-containing protein</fullName>
    </recommendedName>
</protein>
<dbReference type="OrthoDB" id="391137at2759"/>
<evidence type="ECO:0000256" key="9">
    <source>
        <dbReference type="SAM" id="MobiDB-lite"/>
    </source>
</evidence>
<evidence type="ECO:0000259" key="11">
    <source>
        <dbReference type="Pfam" id="PF18097"/>
    </source>
</evidence>
<dbReference type="GO" id="GO:0010008">
    <property type="term" value="C:endosome membrane"/>
    <property type="evidence" value="ECO:0007669"/>
    <property type="project" value="UniProtKB-SubCell"/>
</dbReference>
<dbReference type="GO" id="GO:0005771">
    <property type="term" value="C:multivesicular body"/>
    <property type="evidence" value="ECO:0007669"/>
    <property type="project" value="TreeGrafter"/>
</dbReference>
<evidence type="ECO:0000256" key="8">
    <source>
        <dbReference type="ARBA" id="ARBA00023136"/>
    </source>
</evidence>
<keyword evidence="5" id="KW-0963">Cytoplasm</keyword>
<feature type="compositionally biased region" description="Polar residues" evidence="9">
    <location>
        <begin position="166"/>
        <end position="181"/>
    </location>
</feature>
<dbReference type="Proteomes" id="UP000242287">
    <property type="component" value="Unassembled WGS sequence"/>
</dbReference>
<organism evidence="12 13">
    <name type="scientific">Amanita thiersii Skay4041</name>
    <dbReference type="NCBI Taxonomy" id="703135"/>
    <lineage>
        <taxon>Eukaryota</taxon>
        <taxon>Fungi</taxon>
        <taxon>Dikarya</taxon>
        <taxon>Basidiomycota</taxon>
        <taxon>Agaricomycotina</taxon>
        <taxon>Agaricomycetes</taxon>
        <taxon>Agaricomycetidae</taxon>
        <taxon>Agaricales</taxon>
        <taxon>Pluteineae</taxon>
        <taxon>Amanitaceae</taxon>
        <taxon>Amanita</taxon>
    </lineage>
</organism>
<dbReference type="EMBL" id="KZ302022">
    <property type="protein sequence ID" value="PFH49684.1"/>
    <property type="molecule type" value="Genomic_DNA"/>
</dbReference>
<dbReference type="Pfam" id="PF04652">
    <property type="entry name" value="Vta1"/>
    <property type="match status" value="1"/>
</dbReference>
<accession>A0A2A9NK28</accession>
<evidence type="ECO:0000259" key="10">
    <source>
        <dbReference type="Pfam" id="PF04652"/>
    </source>
</evidence>
<keyword evidence="7" id="KW-0653">Protein transport</keyword>
<dbReference type="Pfam" id="PF18097">
    <property type="entry name" value="Vta1_C"/>
    <property type="match status" value="1"/>
</dbReference>
<dbReference type="AlphaFoldDB" id="A0A2A9NK28"/>
<dbReference type="Gene3D" id="1.25.40.270">
    <property type="entry name" value="Vacuolar protein sorting-associated protein vta1"/>
    <property type="match status" value="1"/>
</dbReference>
<keyword evidence="4" id="KW-0813">Transport</keyword>
<proteinExistence type="inferred from homology"/>
<dbReference type="InterPro" id="IPR023175">
    <property type="entry name" value="Vta1/CALS_N_sf"/>
</dbReference>
<sequence length="397" mass="43107">MSAHKLALPPISPELKSIAPYIQRADELLNQDPIIAYWSAYYAAQLGISQKVKDVHSRQFLFSLLDLLEKMKADIGPNDAITNESASCAYVENFALRVFAFADNDDRKGNATKATAMKFLAAANFLEILRTFPRSEVSDANEEKIRYAKWKAADISKALREGRQPTPGSITTPDEPLSTSPAAPGLVPSPHHHSHDTLVKADETAGPLPASGDGQPHLQPPMKKAWVSEELEGNLTPASMTPPRESHISPSPDYFIQTDENPSTTNAAGASDIEYGDPFEPPERLTQVPLEPIEGGLSPDHPYLKFPPPPLPFIPSPPYLEPPPPPSVPSTIHIEPSFSVHSPVPEQPSPLTPGAVLTPSLITKVQRHCRFAISALDYEDAEQARKELRAALAALGG</sequence>
<dbReference type="InterPro" id="IPR039431">
    <property type="entry name" value="Vta1/CALS_N"/>
</dbReference>